<feature type="compositionally biased region" description="Low complexity" evidence="1">
    <location>
        <begin position="333"/>
        <end position="345"/>
    </location>
</feature>
<proteinExistence type="predicted"/>
<evidence type="ECO:0000256" key="2">
    <source>
        <dbReference type="SAM" id="SignalP"/>
    </source>
</evidence>
<organism evidence="3 4">
    <name type="scientific">Phytophthora boehmeriae</name>
    <dbReference type="NCBI Taxonomy" id="109152"/>
    <lineage>
        <taxon>Eukaryota</taxon>
        <taxon>Sar</taxon>
        <taxon>Stramenopiles</taxon>
        <taxon>Oomycota</taxon>
        <taxon>Peronosporomycetes</taxon>
        <taxon>Peronosporales</taxon>
        <taxon>Peronosporaceae</taxon>
        <taxon>Phytophthora</taxon>
    </lineage>
</organism>
<feature type="chain" id="PRO_5035933229" evidence="2">
    <location>
        <begin position="24"/>
        <end position="360"/>
    </location>
</feature>
<feature type="compositionally biased region" description="Low complexity" evidence="1">
    <location>
        <begin position="198"/>
        <end position="291"/>
    </location>
</feature>
<evidence type="ECO:0000313" key="3">
    <source>
        <dbReference type="EMBL" id="KAG7383961.1"/>
    </source>
</evidence>
<dbReference type="EMBL" id="JAGDFL010000621">
    <property type="protein sequence ID" value="KAG7383961.1"/>
    <property type="molecule type" value="Genomic_DNA"/>
</dbReference>
<feature type="signal peptide" evidence="2">
    <location>
        <begin position="1"/>
        <end position="23"/>
    </location>
</feature>
<feature type="region of interest" description="Disordered" evidence="1">
    <location>
        <begin position="198"/>
        <end position="360"/>
    </location>
</feature>
<name>A0A8T1VS24_9STRA</name>
<feature type="compositionally biased region" description="Gly residues" evidence="1">
    <location>
        <begin position="346"/>
        <end position="360"/>
    </location>
</feature>
<sequence>MVSRSSAFTAAAAFVAAITEVNAHGYMYIPLAEFTDSATSAWIVQIEPQWSGDWDSCSSSDSDCLTTLYTSLKSSNGYSDIRTLLDSDTSLYGADCGYTNPDATAKDPPTTGDATFSRGMVHVGPCEIWLDDTMVLSNDDCMTAYGDGTQDTASVFTPVDYSSCSSSGCMLRFYWLAFQGVDSSMVWQVYKDCVPLTGPASGTTSTSSTTSTTSTSEDATTTTPSTTSDDSTTTSSTTGNEAATTTSSAVSDSTTTSATSSTTPATTGSSATTGGNTWTASSSDTTSPATTEENKGITTTSGSTGGNTWTSGGSTNNAWTASSRTAGGSGFAGSNTQTNGNQHGNGWSGGFGGMGGGLRK</sequence>
<evidence type="ECO:0000256" key="1">
    <source>
        <dbReference type="SAM" id="MobiDB-lite"/>
    </source>
</evidence>
<dbReference type="Proteomes" id="UP000693981">
    <property type="component" value="Unassembled WGS sequence"/>
</dbReference>
<reference evidence="3" key="1">
    <citation type="submission" date="2021-02" db="EMBL/GenBank/DDBJ databases">
        <authorList>
            <person name="Palmer J.M."/>
        </authorList>
    </citation>
    <scope>NUCLEOTIDE SEQUENCE</scope>
    <source>
        <strain evidence="3">SCRP23</strain>
    </source>
</reference>
<protein>
    <submittedName>
        <fullName evidence="3">Uncharacterized protein</fullName>
    </submittedName>
</protein>
<dbReference type="AlphaFoldDB" id="A0A8T1VS24"/>
<accession>A0A8T1VS24</accession>
<comment type="caution">
    <text evidence="3">The sequence shown here is derived from an EMBL/GenBank/DDBJ whole genome shotgun (WGS) entry which is preliminary data.</text>
</comment>
<feature type="compositionally biased region" description="Low complexity" evidence="1">
    <location>
        <begin position="298"/>
        <end position="317"/>
    </location>
</feature>
<keyword evidence="4" id="KW-1185">Reference proteome</keyword>
<evidence type="ECO:0000313" key="4">
    <source>
        <dbReference type="Proteomes" id="UP000693981"/>
    </source>
</evidence>
<dbReference type="OrthoDB" id="116510at2759"/>
<keyword evidence="2" id="KW-0732">Signal</keyword>
<gene>
    <name evidence="3" type="ORF">PHYBOEH_009715</name>
</gene>